<protein>
    <recommendedName>
        <fullName evidence="2">Helix-turn-helix domain-containing protein</fullName>
    </recommendedName>
</protein>
<keyword evidence="4" id="KW-1185">Reference proteome</keyword>
<comment type="caution">
    <text evidence="3">The sequence shown here is derived from an EMBL/GenBank/DDBJ whole genome shotgun (WGS) entry which is preliminary data.</text>
</comment>
<dbReference type="Proteomes" id="UP001501004">
    <property type="component" value="Unassembled WGS sequence"/>
</dbReference>
<dbReference type="Pfam" id="PF12728">
    <property type="entry name" value="HTH_17"/>
    <property type="match status" value="1"/>
</dbReference>
<dbReference type="InterPro" id="IPR009061">
    <property type="entry name" value="DNA-bd_dom_put_sf"/>
</dbReference>
<dbReference type="EMBL" id="BAABAE010000001">
    <property type="protein sequence ID" value="GAA3730543.1"/>
    <property type="molecule type" value="Genomic_DNA"/>
</dbReference>
<dbReference type="InterPro" id="IPR041657">
    <property type="entry name" value="HTH_17"/>
</dbReference>
<sequence length="80" mass="8436">MSGVLTVARAAEYCGLKPKTLYNLKARGEGPVAYKQGRLTVYYPADLDAWLKSHLVPASINSSASGVPEAPESDPLTTAA</sequence>
<dbReference type="SUPFAM" id="SSF46955">
    <property type="entry name" value="Putative DNA-binding domain"/>
    <property type="match status" value="1"/>
</dbReference>
<evidence type="ECO:0000259" key="2">
    <source>
        <dbReference type="Pfam" id="PF12728"/>
    </source>
</evidence>
<gene>
    <name evidence="3" type="ORF">GCM10022239_03890</name>
</gene>
<dbReference type="RefSeq" id="WP_425561929.1">
    <property type="nucleotide sequence ID" value="NZ_BAABAE010000001.1"/>
</dbReference>
<evidence type="ECO:0000256" key="1">
    <source>
        <dbReference type="SAM" id="MobiDB-lite"/>
    </source>
</evidence>
<accession>A0ABP7F398</accession>
<reference evidence="4" key="1">
    <citation type="journal article" date="2019" name="Int. J. Syst. Evol. Microbiol.">
        <title>The Global Catalogue of Microorganisms (GCM) 10K type strain sequencing project: providing services to taxonomists for standard genome sequencing and annotation.</title>
        <authorList>
            <consortium name="The Broad Institute Genomics Platform"/>
            <consortium name="The Broad Institute Genome Sequencing Center for Infectious Disease"/>
            <person name="Wu L."/>
            <person name="Ma J."/>
        </authorList>
    </citation>
    <scope>NUCLEOTIDE SEQUENCE [LARGE SCALE GENOMIC DNA]</scope>
    <source>
        <strain evidence="4">JCM 16949</strain>
    </source>
</reference>
<evidence type="ECO:0000313" key="4">
    <source>
        <dbReference type="Proteomes" id="UP001501004"/>
    </source>
</evidence>
<organism evidence="3 4">
    <name type="scientific">Leifsonella bigeumensis</name>
    <dbReference type="NCBI Taxonomy" id="433643"/>
    <lineage>
        <taxon>Bacteria</taxon>
        <taxon>Bacillati</taxon>
        <taxon>Actinomycetota</taxon>
        <taxon>Actinomycetes</taxon>
        <taxon>Micrococcales</taxon>
        <taxon>Microbacteriaceae</taxon>
        <taxon>Leifsonella</taxon>
    </lineage>
</organism>
<feature type="region of interest" description="Disordered" evidence="1">
    <location>
        <begin position="61"/>
        <end position="80"/>
    </location>
</feature>
<evidence type="ECO:0000313" key="3">
    <source>
        <dbReference type="EMBL" id="GAA3730543.1"/>
    </source>
</evidence>
<name>A0ABP7F398_9MICO</name>
<feature type="domain" description="Helix-turn-helix" evidence="2">
    <location>
        <begin position="4"/>
        <end position="53"/>
    </location>
</feature>
<proteinExistence type="predicted"/>